<gene>
    <name evidence="2" type="ORF">DDE83_006470</name>
</gene>
<feature type="compositionally biased region" description="Polar residues" evidence="1">
    <location>
        <begin position="410"/>
        <end position="440"/>
    </location>
</feature>
<feature type="compositionally biased region" description="Polar residues" evidence="1">
    <location>
        <begin position="211"/>
        <end position="226"/>
    </location>
</feature>
<comment type="caution">
    <text evidence="2">The sequence shown here is derived from an EMBL/GenBank/DDBJ whole genome shotgun (WGS) entry which is preliminary data.</text>
</comment>
<proteinExistence type="predicted"/>
<reference evidence="3" key="1">
    <citation type="submission" date="2018-05" db="EMBL/GenBank/DDBJ databases">
        <title>Draft genome sequence of Stemphylium lycopersici strain CIDEFI 213.</title>
        <authorList>
            <person name="Medina R."/>
            <person name="Franco M.E.E."/>
            <person name="Lucentini C.G."/>
            <person name="Saparrat M.C.N."/>
            <person name="Balatti P.A."/>
        </authorList>
    </citation>
    <scope>NUCLEOTIDE SEQUENCE [LARGE SCALE GENOMIC DNA]</scope>
    <source>
        <strain evidence="3">CIDEFI 213</strain>
    </source>
</reference>
<evidence type="ECO:0000313" key="3">
    <source>
        <dbReference type="Proteomes" id="UP000249619"/>
    </source>
</evidence>
<sequence length="634" mass="69273">MWKRLQGHVREKEKHAEIGNPVLLETTYDEDQLKRNPVVTDVQARQQNYVLPPLQSHSLAPYNPPNYRASEVPTASSVYSQPSHVTYDDCDTPTAPSPLAYHDVSPPSSPETEQFFTQFDGPRRFPSMRDVSPMDENRNRLDDELGTSISVLRRAPSVLRSGDAQSIPKQKFWEGKLAPNSKVKWDEYSGEPNSAGKAASVDPGSYAKGAPSSSNRTMGYQVSVTASGPGKKGISFGERLGRFGSKRSPPAQAAAAVEPWSRTTGRAEIAPPLKYQPAEKPLQIPRKTISPSLDHQRSNALAAAVDQASKLHDTQPVTAETRSLDMHEDSIKPVVPLKVGKTSPPGTGLASPTSPKYQGLGITSSINPDPITPTKREQQNESPVTVVNTLTEQPLHPAYRTATPPYTTTDSKNAGSDGNKQANTSHFSWTTYNSATTYQHSPPPSPPPPLPTSAPAPAPAPAPSGRAGPEPVTEEPSILSRRRPVIHVDRPPPPKPKTYLSPAMAKLASPSAPSPFSTGPCNTSKALPQPPTILSALDNISLLESQQEDLRIQRNNIYRLLTDLNNAAPPNPFLTDFKKARVADQRKKAFEEELDEIRRLEHDVGLRLHRAWKKRERDDPHSAGSALWVRRVTS</sequence>
<evidence type="ECO:0000256" key="1">
    <source>
        <dbReference type="SAM" id="MobiDB-lite"/>
    </source>
</evidence>
<organism evidence="2 3">
    <name type="scientific">Stemphylium lycopersici</name>
    <name type="common">Tomato gray leaf spot disease fungus</name>
    <name type="synonym">Thyrospora lycopersici</name>
    <dbReference type="NCBI Taxonomy" id="183478"/>
    <lineage>
        <taxon>Eukaryota</taxon>
        <taxon>Fungi</taxon>
        <taxon>Dikarya</taxon>
        <taxon>Ascomycota</taxon>
        <taxon>Pezizomycotina</taxon>
        <taxon>Dothideomycetes</taxon>
        <taxon>Pleosporomycetidae</taxon>
        <taxon>Pleosporales</taxon>
        <taxon>Pleosporineae</taxon>
        <taxon>Pleosporaceae</taxon>
        <taxon>Stemphylium</taxon>
    </lineage>
</organism>
<name>A0A364MYP7_STELY</name>
<feature type="compositionally biased region" description="Polar residues" evidence="1">
    <location>
        <begin position="380"/>
        <end position="392"/>
    </location>
</feature>
<feature type="region of interest" description="Disordered" evidence="1">
    <location>
        <begin position="188"/>
        <end position="496"/>
    </location>
</feature>
<feature type="compositionally biased region" description="Pro residues" evidence="1">
    <location>
        <begin position="441"/>
        <end position="462"/>
    </location>
</feature>
<evidence type="ECO:0000313" key="2">
    <source>
        <dbReference type="EMBL" id="RAR07425.1"/>
    </source>
</evidence>
<protein>
    <submittedName>
        <fullName evidence="2">Uncharacterized protein</fullName>
    </submittedName>
</protein>
<dbReference type="PANTHER" id="PTHR42023">
    <property type="entry name" value="BHLH DOMAIN-CONTAINING PROTEIN"/>
    <property type="match status" value="1"/>
</dbReference>
<feature type="compositionally biased region" description="Polar residues" evidence="1">
    <location>
        <begin position="350"/>
        <end position="367"/>
    </location>
</feature>
<dbReference type="EMBL" id="QGDH01000100">
    <property type="protein sequence ID" value="RAR07425.1"/>
    <property type="molecule type" value="Genomic_DNA"/>
</dbReference>
<accession>A0A364MYP7</accession>
<feature type="compositionally biased region" description="Basic and acidic residues" evidence="1">
    <location>
        <begin position="322"/>
        <end position="331"/>
    </location>
</feature>
<keyword evidence="3" id="KW-1185">Reference proteome</keyword>
<dbReference type="AlphaFoldDB" id="A0A364MYP7"/>
<dbReference type="PANTHER" id="PTHR42023:SF1">
    <property type="entry name" value="BHLH DOMAIN-CONTAINING PROTEIN"/>
    <property type="match status" value="1"/>
</dbReference>
<dbReference type="Proteomes" id="UP000249619">
    <property type="component" value="Unassembled WGS sequence"/>
</dbReference>
<feature type="compositionally biased region" description="Low complexity" evidence="1">
    <location>
        <begin position="397"/>
        <end position="409"/>
    </location>
</feature>